<name>A0A8J7GCU3_9ACTN</name>
<evidence type="ECO:0000313" key="2">
    <source>
        <dbReference type="Proteomes" id="UP000622552"/>
    </source>
</evidence>
<protein>
    <submittedName>
        <fullName evidence="1">Uncharacterized protein</fullName>
    </submittedName>
</protein>
<dbReference type="Proteomes" id="UP000622552">
    <property type="component" value="Unassembled WGS sequence"/>
</dbReference>
<comment type="caution">
    <text evidence="1">The sequence shown here is derived from an EMBL/GenBank/DDBJ whole genome shotgun (WGS) entry which is preliminary data.</text>
</comment>
<gene>
    <name evidence="1" type="ORF">IW245_001475</name>
</gene>
<evidence type="ECO:0000313" key="1">
    <source>
        <dbReference type="EMBL" id="MBG6135281.1"/>
    </source>
</evidence>
<organism evidence="1 2">
    <name type="scientific">Longispora fulva</name>
    <dbReference type="NCBI Taxonomy" id="619741"/>
    <lineage>
        <taxon>Bacteria</taxon>
        <taxon>Bacillati</taxon>
        <taxon>Actinomycetota</taxon>
        <taxon>Actinomycetes</taxon>
        <taxon>Micromonosporales</taxon>
        <taxon>Micromonosporaceae</taxon>
        <taxon>Longispora</taxon>
    </lineage>
</organism>
<dbReference type="EMBL" id="JADOUF010000001">
    <property type="protein sequence ID" value="MBG6135281.1"/>
    <property type="molecule type" value="Genomic_DNA"/>
</dbReference>
<keyword evidence="2" id="KW-1185">Reference proteome</keyword>
<reference evidence="1" key="1">
    <citation type="submission" date="2020-11" db="EMBL/GenBank/DDBJ databases">
        <title>Sequencing the genomes of 1000 actinobacteria strains.</title>
        <authorList>
            <person name="Klenk H.-P."/>
        </authorList>
    </citation>
    <scope>NUCLEOTIDE SEQUENCE</scope>
    <source>
        <strain evidence="1">DSM 45356</strain>
    </source>
</reference>
<proteinExistence type="predicted"/>
<dbReference type="AlphaFoldDB" id="A0A8J7GCU3"/>
<sequence>MTLGPYAVQPAALPTVRAARAGRPVQVVGRPA</sequence>
<accession>A0A8J7GCU3</accession>